<dbReference type="Gene3D" id="2.170.130.10">
    <property type="entry name" value="TonB-dependent receptor, plug domain"/>
    <property type="match status" value="1"/>
</dbReference>
<keyword evidence="4 13" id="KW-1134">Transmembrane beta strand</keyword>
<evidence type="ECO:0000313" key="16">
    <source>
        <dbReference type="EMBL" id="MBN9670003.1"/>
    </source>
</evidence>
<evidence type="ECO:0000256" key="11">
    <source>
        <dbReference type="ARBA" id="ARBA00023170"/>
    </source>
</evidence>
<dbReference type="Pfam" id="PF07715">
    <property type="entry name" value="Plug"/>
    <property type="match status" value="1"/>
</dbReference>
<dbReference type="Proteomes" id="UP000664096">
    <property type="component" value="Unassembled WGS sequence"/>
</dbReference>
<evidence type="ECO:0000259" key="15">
    <source>
        <dbReference type="SMART" id="SM00965"/>
    </source>
</evidence>
<dbReference type="PANTHER" id="PTHR30069">
    <property type="entry name" value="TONB-DEPENDENT OUTER MEMBRANE RECEPTOR"/>
    <property type="match status" value="1"/>
</dbReference>
<keyword evidence="11 16" id="KW-0675">Receptor</keyword>
<dbReference type="GO" id="GO:0044718">
    <property type="term" value="P:siderophore transmembrane transport"/>
    <property type="evidence" value="ECO:0007669"/>
    <property type="project" value="TreeGrafter"/>
</dbReference>
<dbReference type="InterPro" id="IPR037066">
    <property type="entry name" value="Plug_dom_sf"/>
</dbReference>
<keyword evidence="10 13" id="KW-0472">Membrane</keyword>
<dbReference type="InterPro" id="IPR011250">
    <property type="entry name" value="OMP/PagP_B-barrel"/>
</dbReference>
<dbReference type="InterPro" id="IPR039426">
    <property type="entry name" value="TonB-dep_rcpt-like"/>
</dbReference>
<dbReference type="InterPro" id="IPR012910">
    <property type="entry name" value="Plug_dom"/>
</dbReference>
<dbReference type="Gene3D" id="2.40.160.20">
    <property type="match status" value="1"/>
</dbReference>
<evidence type="ECO:0000256" key="7">
    <source>
        <dbReference type="ARBA" id="ARBA00022729"/>
    </source>
</evidence>
<dbReference type="InterPro" id="IPR011662">
    <property type="entry name" value="Secretin/TonB_short_N"/>
</dbReference>
<dbReference type="PROSITE" id="PS52016">
    <property type="entry name" value="TONB_DEPENDENT_REC_3"/>
    <property type="match status" value="1"/>
</dbReference>
<sequence length="1030" mass="110971">MVRFSISAKPLASAIADFIRITGWQISFSTEAVRGKTSQAVQGSMTPESALRELLSGTGVVAVTRAPGSAALVSASRSDIGGLDAGADVLDTVYVSDAGAEVGWDGKEDSVYSTPGTVGYISRETIDHFRGTTPGDILGSEAGVFSGSNRNSGGLDVNIRGLQGQGRVPVTVDGTINSTSVYHGYQGVGNRSFIDPDFIGGIGIEQGPVTGADGSGAIGGIVRMRTLLPDDIVEPGKNFGVRLKAELGTNTTPVVSETMSNQIGTEQHKRPGLFSPASGSASVVLATKGDRLDLLAGYARRKTGNYFAGTSGEDDMVLAYEPGKEVYNTSQDTKSGLLKGIIRLGADDDHKLELTYSKYVSEYGENYPSTVYNPGGNLYQGLLSTSDLDRYSARYAWTPDNPLVNFKANVWQTYLKEVAASGSTSVGDQKNTDTFGLDIANTSRFDGVFGAFAVQYGGAVLSEQTGPDESWSSIPGRQGSRYEQSVFTRADYAPTDWLSLNAGMRYQKFKVKGDLGYPYNLYYPATSSKMDAFGYSGGLTLEPIEGLQFFGSYKKAARLPSLMESSAGFLLVTDPDLMPEVAHTWEAGVNYDRQGLFNTSDTLGLKLSYFNNRVSDYIARSWSTPAYPYRMLIHNIDEATFEGINASAQYTSGSFKASLSAAYYTRVEYCRTFDNCKNSSLANDYSTNQVPPKFSASLTLSKGFLNDRLTLGGRLTYVGEKAAEAEIPDSGANPYIAEVPWRPYTLIDVFSSYKLNDYTTLDLRVENLTDQYYVEPLSLGLIPAPGRTIWFGLTSTFSPDGPATDGDPSAFQDGSQTRAGYDWSGAHLGLHASAMAGTSGLYDRILSQNGTPVASNDVNLGTFDGRMAGVRAGYNFQFNNHLVVGVEADYNFTDANFRSKLFTGDSSKSESSLNWLATARLKAGVSFGRFLAYGTGGVAYGSVDHSFSYDNAPTNYSFKDTADAPGFVIGGGLEWALTDRFSVNAEYLSASLESQLLRPAQTRSNGNTFDFETRMDMDLDILRVGLNFNF</sequence>
<evidence type="ECO:0000256" key="5">
    <source>
        <dbReference type="ARBA" id="ARBA00022496"/>
    </source>
</evidence>
<feature type="domain" description="Secretin/TonB short N-terminal" evidence="15">
    <location>
        <begin position="24"/>
        <end position="75"/>
    </location>
</feature>
<dbReference type="Pfam" id="PF07660">
    <property type="entry name" value="STN"/>
    <property type="match status" value="1"/>
</dbReference>
<comment type="caution">
    <text evidence="16">The sequence shown here is derived from an EMBL/GenBank/DDBJ whole genome shotgun (WGS) entry which is preliminary data.</text>
</comment>
<dbReference type="InterPro" id="IPR000531">
    <property type="entry name" value="Beta-barrel_TonB"/>
</dbReference>
<evidence type="ECO:0000313" key="17">
    <source>
        <dbReference type="Proteomes" id="UP000664096"/>
    </source>
</evidence>
<evidence type="ECO:0000256" key="6">
    <source>
        <dbReference type="ARBA" id="ARBA00022692"/>
    </source>
</evidence>
<dbReference type="SUPFAM" id="SSF56935">
    <property type="entry name" value="Porins"/>
    <property type="match status" value="1"/>
</dbReference>
<dbReference type="EMBL" id="JAEKJZ010000001">
    <property type="protein sequence ID" value="MBN9670003.1"/>
    <property type="molecule type" value="Genomic_DNA"/>
</dbReference>
<organism evidence="16 17">
    <name type="scientific">Roseibium aggregatum</name>
    <dbReference type="NCBI Taxonomy" id="187304"/>
    <lineage>
        <taxon>Bacteria</taxon>
        <taxon>Pseudomonadati</taxon>
        <taxon>Pseudomonadota</taxon>
        <taxon>Alphaproteobacteria</taxon>
        <taxon>Hyphomicrobiales</taxon>
        <taxon>Stappiaceae</taxon>
        <taxon>Roseibium</taxon>
    </lineage>
</organism>
<dbReference type="InterPro" id="IPR036942">
    <property type="entry name" value="Beta-barrel_TonB_sf"/>
</dbReference>
<comment type="similarity">
    <text evidence="2 13 14">Belongs to the TonB-dependent receptor family.</text>
</comment>
<dbReference type="RefSeq" id="WP_207139526.1">
    <property type="nucleotide sequence ID" value="NZ_JAEKJZ010000001.1"/>
</dbReference>
<keyword evidence="5" id="KW-0406">Ion transport</keyword>
<keyword evidence="7" id="KW-0732">Signal</keyword>
<gene>
    <name evidence="16" type="ORF">JF539_06610</name>
</gene>
<dbReference type="GO" id="GO:0015344">
    <property type="term" value="F:siderophore uptake transmembrane transporter activity"/>
    <property type="evidence" value="ECO:0007669"/>
    <property type="project" value="TreeGrafter"/>
</dbReference>
<dbReference type="InterPro" id="IPR027385">
    <property type="entry name" value="Beta-barrel_OMP"/>
</dbReference>
<keyword evidence="5" id="KW-0410">Iron transport</keyword>
<evidence type="ECO:0000256" key="14">
    <source>
        <dbReference type="RuleBase" id="RU003357"/>
    </source>
</evidence>
<reference evidence="16" key="1">
    <citation type="submission" date="2020-12" db="EMBL/GenBank/DDBJ databases">
        <title>Oil enriched cultivation method for isolating marine PHA-producing bacteria.</title>
        <authorList>
            <person name="Zheng W."/>
            <person name="Yu S."/>
            <person name="Huang Y."/>
        </authorList>
    </citation>
    <scope>NUCLEOTIDE SEQUENCE</scope>
    <source>
        <strain evidence="16">SY-2-12</strain>
    </source>
</reference>
<comment type="subcellular location">
    <subcellularLocation>
        <location evidence="1 13">Cell outer membrane</location>
        <topology evidence="1 13">Multi-pass membrane protein</topology>
    </subcellularLocation>
</comment>
<name>A0A939J160_9HYPH</name>
<dbReference type="SUPFAM" id="SSF56925">
    <property type="entry name" value="OMPA-like"/>
    <property type="match status" value="1"/>
</dbReference>
<dbReference type="GO" id="GO:0009279">
    <property type="term" value="C:cell outer membrane"/>
    <property type="evidence" value="ECO:0007669"/>
    <property type="project" value="UniProtKB-SubCell"/>
</dbReference>
<evidence type="ECO:0000256" key="8">
    <source>
        <dbReference type="ARBA" id="ARBA00023004"/>
    </source>
</evidence>
<dbReference type="AlphaFoldDB" id="A0A939J160"/>
<protein>
    <submittedName>
        <fullName evidence="16">TonB-dependent receptor</fullName>
    </submittedName>
</protein>
<keyword evidence="6 13" id="KW-0812">Transmembrane</keyword>
<dbReference type="SMART" id="SM00965">
    <property type="entry name" value="STN"/>
    <property type="match status" value="1"/>
</dbReference>
<dbReference type="Gene3D" id="2.40.170.20">
    <property type="entry name" value="TonB-dependent receptor, beta-barrel domain"/>
    <property type="match status" value="1"/>
</dbReference>
<evidence type="ECO:0000256" key="12">
    <source>
        <dbReference type="ARBA" id="ARBA00023237"/>
    </source>
</evidence>
<evidence type="ECO:0000256" key="9">
    <source>
        <dbReference type="ARBA" id="ARBA00023077"/>
    </source>
</evidence>
<proteinExistence type="inferred from homology"/>
<evidence type="ECO:0000256" key="2">
    <source>
        <dbReference type="ARBA" id="ARBA00009810"/>
    </source>
</evidence>
<keyword evidence="3 13" id="KW-0813">Transport</keyword>
<dbReference type="Gene3D" id="3.55.50.30">
    <property type="match status" value="1"/>
</dbReference>
<dbReference type="Pfam" id="PF00593">
    <property type="entry name" value="TonB_dep_Rec_b-barrel"/>
    <property type="match status" value="1"/>
</dbReference>
<evidence type="ECO:0000256" key="13">
    <source>
        <dbReference type="PROSITE-ProRule" id="PRU01360"/>
    </source>
</evidence>
<dbReference type="Pfam" id="PF13505">
    <property type="entry name" value="OMP_b-brl"/>
    <property type="match status" value="1"/>
</dbReference>
<keyword evidence="8" id="KW-0408">Iron</keyword>
<keyword evidence="9 14" id="KW-0798">TonB box</keyword>
<accession>A0A939J160</accession>
<evidence type="ECO:0000256" key="3">
    <source>
        <dbReference type="ARBA" id="ARBA00022448"/>
    </source>
</evidence>
<keyword evidence="12 13" id="KW-0998">Cell outer membrane</keyword>
<evidence type="ECO:0000256" key="1">
    <source>
        <dbReference type="ARBA" id="ARBA00004571"/>
    </source>
</evidence>
<evidence type="ECO:0000256" key="10">
    <source>
        <dbReference type="ARBA" id="ARBA00023136"/>
    </source>
</evidence>
<evidence type="ECO:0000256" key="4">
    <source>
        <dbReference type="ARBA" id="ARBA00022452"/>
    </source>
</evidence>
<dbReference type="PANTHER" id="PTHR30069:SF41">
    <property type="entry name" value="HEME_HEMOPEXIN UTILIZATION PROTEIN C"/>
    <property type="match status" value="1"/>
</dbReference>